<dbReference type="PROSITE" id="PS50968">
    <property type="entry name" value="BIOTINYL_LIPOYL"/>
    <property type="match status" value="1"/>
</dbReference>
<keyword evidence="3" id="KW-0444">Lipid biosynthesis</keyword>
<keyword evidence="6" id="KW-1185">Reference proteome</keyword>
<organism evidence="5 6">
    <name type="scientific">Saccharopolyspora taberi</name>
    <dbReference type="NCBI Taxonomy" id="60895"/>
    <lineage>
        <taxon>Bacteria</taxon>
        <taxon>Bacillati</taxon>
        <taxon>Actinomycetota</taxon>
        <taxon>Actinomycetes</taxon>
        <taxon>Pseudonocardiales</taxon>
        <taxon>Pseudonocardiaceae</taxon>
        <taxon>Saccharopolyspora</taxon>
    </lineage>
</organism>
<proteinExistence type="predicted"/>
<dbReference type="PRINTS" id="PR01071">
    <property type="entry name" value="ACOABIOTINCC"/>
</dbReference>
<dbReference type="InterPro" id="IPR050709">
    <property type="entry name" value="Biotin_Carboxyl_Carrier/Decarb"/>
</dbReference>
<accession>A0ABN3VBE9</accession>
<dbReference type="PANTHER" id="PTHR45266">
    <property type="entry name" value="OXALOACETATE DECARBOXYLASE ALPHA CHAIN"/>
    <property type="match status" value="1"/>
</dbReference>
<feature type="domain" description="Lipoyl-binding" evidence="4">
    <location>
        <begin position="1"/>
        <end position="77"/>
    </location>
</feature>
<evidence type="ECO:0000256" key="1">
    <source>
        <dbReference type="ARBA" id="ARBA00017562"/>
    </source>
</evidence>
<comment type="pathway">
    <text evidence="3">Lipid metabolism; fatty acid biosynthesis.</text>
</comment>
<evidence type="ECO:0000256" key="2">
    <source>
        <dbReference type="ARBA" id="ARBA00023267"/>
    </source>
</evidence>
<reference evidence="5 6" key="1">
    <citation type="journal article" date="2019" name="Int. J. Syst. Evol. Microbiol.">
        <title>The Global Catalogue of Microorganisms (GCM) 10K type strain sequencing project: providing services to taxonomists for standard genome sequencing and annotation.</title>
        <authorList>
            <consortium name="The Broad Institute Genomics Platform"/>
            <consortium name="The Broad Institute Genome Sequencing Center for Infectious Disease"/>
            <person name="Wu L."/>
            <person name="Ma J."/>
        </authorList>
    </citation>
    <scope>NUCLEOTIDE SEQUENCE [LARGE SCALE GENOMIC DNA]</scope>
    <source>
        <strain evidence="5 6">JCM 9383</strain>
    </source>
</reference>
<dbReference type="Proteomes" id="UP001500979">
    <property type="component" value="Unassembled WGS sequence"/>
</dbReference>
<dbReference type="InterPro" id="IPR000089">
    <property type="entry name" value="Biotin_lipoyl"/>
</dbReference>
<dbReference type="Pfam" id="PF00364">
    <property type="entry name" value="Biotin_lipoyl"/>
    <property type="match status" value="1"/>
</dbReference>
<dbReference type="CDD" id="cd06850">
    <property type="entry name" value="biotinyl_domain"/>
    <property type="match status" value="1"/>
</dbReference>
<dbReference type="InterPro" id="IPR011053">
    <property type="entry name" value="Single_hybrid_motif"/>
</dbReference>
<dbReference type="NCBIfam" id="NF005457">
    <property type="entry name" value="PRK07051.1"/>
    <property type="match status" value="1"/>
</dbReference>
<evidence type="ECO:0000256" key="3">
    <source>
        <dbReference type="RuleBase" id="RU364072"/>
    </source>
</evidence>
<dbReference type="PANTHER" id="PTHR45266:SF3">
    <property type="entry name" value="OXALOACETATE DECARBOXYLASE ALPHA CHAIN"/>
    <property type="match status" value="1"/>
</dbReference>
<protein>
    <recommendedName>
        <fullName evidence="1 3">Biotin carboxyl carrier protein of acetyl-CoA carboxylase</fullName>
    </recommendedName>
</protein>
<dbReference type="RefSeq" id="WP_344679702.1">
    <property type="nucleotide sequence ID" value="NZ_BAAAUX010000011.1"/>
</dbReference>
<dbReference type="InterPro" id="IPR001249">
    <property type="entry name" value="AcCoA_biotinCC"/>
</dbReference>
<keyword evidence="2 3" id="KW-0092">Biotin</keyword>
<dbReference type="SUPFAM" id="SSF51230">
    <property type="entry name" value="Single hybrid motif"/>
    <property type="match status" value="1"/>
</dbReference>
<sequence length="81" mass="8579">MSTVKAQSPGVFYRRPSPDAAPYVSEGGHVDAGQTIALIEAVKTFNPVRAEHSGTVTRIPLDDGAEVSAGQIVVEIEDEQD</sequence>
<evidence type="ECO:0000313" key="5">
    <source>
        <dbReference type="EMBL" id="GAA2788958.1"/>
    </source>
</evidence>
<evidence type="ECO:0000259" key="4">
    <source>
        <dbReference type="PROSITE" id="PS50968"/>
    </source>
</evidence>
<comment type="function">
    <text evidence="3">This protein is a component of the acetyl coenzyme A carboxylase complex; first, biotin carboxylase catalyzes the carboxylation of the carrier protein and then the transcarboxylase transfers the carboxyl group to form malonyl-CoA.</text>
</comment>
<keyword evidence="3" id="KW-0443">Lipid metabolism</keyword>
<evidence type="ECO:0000313" key="6">
    <source>
        <dbReference type="Proteomes" id="UP001500979"/>
    </source>
</evidence>
<gene>
    <name evidence="5" type="ORF">GCM10010470_24490</name>
</gene>
<comment type="caution">
    <text evidence="5">The sequence shown here is derived from an EMBL/GenBank/DDBJ whole genome shotgun (WGS) entry which is preliminary data.</text>
</comment>
<keyword evidence="3" id="KW-0275">Fatty acid biosynthesis</keyword>
<dbReference type="Gene3D" id="2.40.50.100">
    <property type="match status" value="1"/>
</dbReference>
<name>A0ABN3VBE9_9PSEU</name>
<dbReference type="EMBL" id="BAAAUX010000011">
    <property type="protein sequence ID" value="GAA2788958.1"/>
    <property type="molecule type" value="Genomic_DNA"/>
</dbReference>
<keyword evidence="3" id="KW-0276">Fatty acid metabolism</keyword>